<dbReference type="RefSeq" id="WP_161446200.1">
    <property type="nucleotide sequence ID" value="NZ_WXWW01000231.1"/>
</dbReference>
<gene>
    <name evidence="1" type="ORF">CAG72_16050</name>
</gene>
<protein>
    <submittedName>
        <fullName evidence="1">Phage tail assembly protein</fullName>
    </submittedName>
</protein>
<accession>A0A7X4WDD3</accession>
<reference evidence="1 2" key="1">
    <citation type="submission" date="2017-05" db="EMBL/GenBank/DDBJ databases">
        <title>High clonality and local adaptation shapes Vibrionaceae linages within an endangered oasis.</title>
        <authorList>
            <person name="Vazquez-Rosas-Landa M."/>
        </authorList>
    </citation>
    <scope>NUCLEOTIDE SEQUENCE [LARGE SCALE GENOMIC DNA]</scope>
    <source>
        <strain evidence="1 2">P46_P4S1P180</strain>
    </source>
</reference>
<dbReference type="Pfam" id="PF10109">
    <property type="entry name" value="Phage_TAC_7"/>
    <property type="match status" value="1"/>
</dbReference>
<dbReference type="EMBL" id="WXWW01000231">
    <property type="protein sequence ID" value="NAW66711.1"/>
    <property type="molecule type" value="Genomic_DNA"/>
</dbReference>
<name>A0A7X4WDD3_9GAMM</name>
<comment type="caution">
    <text evidence="1">The sequence shown here is derived from an EMBL/GenBank/DDBJ whole genome shotgun (WGS) entry which is preliminary data.</text>
</comment>
<dbReference type="Proteomes" id="UP000465712">
    <property type="component" value="Unassembled WGS sequence"/>
</dbReference>
<organism evidence="1 2">
    <name type="scientific">Photobacterium halotolerans</name>
    <dbReference type="NCBI Taxonomy" id="265726"/>
    <lineage>
        <taxon>Bacteria</taxon>
        <taxon>Pseudomonadati</taxon>
        <taxon>Pseudomonadota</taxon>
        <taxon>Gammaproteobacteria</taxon>
        <taxon>Vibrionales</taxon>
        <taxon>Vibrionaceae</taxon>
        <taxon>Photobacterium</taxon>
    </lineage>
</organism>
<evidence type="ECO:0000313" key="2">
    <source>
        <dbReference type="Proteomes" id="UP000465712"/>
    </source>
</evidence>
<evidence type="ECO:0000313" key="1">
    <source>
        <dbReference type="EMBL" id="NAW66711.1"/>
    </source>
</evidence>
<proteinExistence type="predicted"/>
<sequence length="193" mass="21946">MKKSSTLPFFKRNENPTLELKTLSVEAFRALPFMGVDGTLSAKQHFAQRKAAIMGCTDLTAEEFETFTAPDFNQLYSDISAFILKPSDELRDQPLTGKDFEFTLLFPFENELGETIEHIRFKVPKVAHSEALAEISDQHEREDFMFRVVCGLEKADFNQMAINDYLAIKPQVGAFFQQSGDFFRPTTLKASLI</sequence>
<dbReference type="AlphaFoldDB" id="A0A7X4WDD3"/>
<dbReference type="InterPro" id="IPR019289">
    <property type="entry name" value="Phage_tail_E/E"/>
</dbReference>